<dbReference type="EMBL" id="JAJJMA010339025">
    <property type="protein sequence ID" value="MCL7051491.1"/>
    <property type="molecule type" value="Genomic_DNA"/>
</dbReference>
<accession>A0AA41W1R7</accession>
<sequence length="356" mass="39957">MELFTAAEDLKFLNAHQIISEAVRIPARSSPLEFFLITLTIILPLSLIQLLFEVHTTILYETSYDYFSGHNSSSSYKQFIRTYSIQELFYLLSLYLFFLLSISAVVFTVASLYASKPVSFIPTLFAIPRIFKHLGLTFFYALLLMTVTYLAYSIPISVLVSENTNEALLVGFVVIFAIIYILVRNCVTALWHLASVISVLEPDVYGLAAMKKSKQLLRGRTKIALELANLYFAATWIPELVFLIATQFPVHFVVKLLLVLLCLFMLVALNLTGLLVQTVFFFACKSHHNEVVDKKVLYDHLGGYDLRDKSVALNPSTGSVEMQSLVKDHDRVGYQPVAVNARTGTVGDQNAENGEP</sequence>
<feature type="transmembrane region" description="Helical" evidence="1">
    <location>
        <begin position="189"/>
        <end position="209"/>
    </location>
</feature>
<dbReference type="AlphaFoldDB" id="A0AA41W1R7"/>
<feature type="transmembrane region" description="Helical" evidence="1">
    <location>
        <begin position="134"/>
        <end position="154"/>
    </location>
</feature>
<feature type="transmembrane region" description="Helical" evidence="1">
    <location>
        <begin position="256"/>
        <end position="284"/>
    </location>
</feature>
<gene>
    <name evidence="2" type="ORF">MKW94_013284</name>
</gene>
<evidence type="ECO:0000256" key="1">
    <source>
        <dbReference type="SAM" id="Phobius"/>
    </source>
</evidence>
<comment type="caution">
    <text evidence="2">The sequence shown here is derived from an EMBL/GenBank/DDBJ whole genome shotgun (WGS) entry which is preliminary data.</text>
</comment>
<keyword evidence="1" id="KW-0472">Membrane</keyword>
<feature type="transmembrane region" description="Helical" evidence="1">
    <location>
        <begin position="88"/>
        <end position="114"/>
    </location>
</feature>
<feature type="transmembrane region" description="Helical" evidence="1">
    <location>
        <begin position="166"/>
        <end position="183"/>
    </location>
</feature>
<proteinExistence type="predicted"/>
<evidence type="ECO:0000313" key="3">
    <source>
        <dbReference type="Proteomes" id="UP001177140"/>
    </source>
</evidence>
<dbReference type="PANTHER" id="PTHR33133">
    <property type="entry name" value="OS08G0107100 PROTEIN-RELATED"/>
    <property type="match status" value="1"/>
</dbReference>
<feature type="transmembrane region" description="Helical" evidence="1">
    <location>
        <begin position="230"/>
        <end position="250"/>
    </location>
</feature>
<keyword evidence="1" id="KW-1133">Transmembrane helix</keyword>
<keyword evidence="3" id="KW-1185">Reference proteome</keyword>
<name>A0AA41W1R7_PAPNU</name>
<feature type="transmembrane region" description="Helical" evidence="1">
    <location>
        <begin position="34"/>
        <end position="52"/>
    </location>
</feature>
<dbReference type="PANTHER" id="PTHR33133:SF24">
    <property type="entry name" value="OS01G0800300 PROTEIN"/>
    <property type="match status" value="1"/>
</dbReference>
<evidence type="ECO:0000313" key="2">
    <source>
        <dbReference type="EMBL" id="MCL7051491.1"/>
    </source>
</evidence>
<reference evidence="2" key="1">
    <citation type="submission" date="2022-03" db="EMBL/GenBank/DDBJ databases">
        <title>A functionally conserved STORR gene fusion in Papaver species that diverged 16.8 million years ago.</title>
        <authorList>
            <person name="Catania T."/>
        </authorList>
    </citation>
    <scope>NUCLEOTIDE SEQUENCE</scope>
    <source>
        <strain evidence="2">S-191538</strain>
    </source>
</reference>
<organism evidence="2 3">
    <name type="scientific">Papaver nudicaule</name>
    <name type="common">Iceland poppy</name>
    <dbReference type="NCBI Taxonomy" id="74823"/>
    <lineage>
        <taxon>Eukaryota</taxon>
        <taxon>Viridiplantae</taxon>
        <taxon>Streptophyta</taxon>
        <taxon>Embryophyta</taxon>
        <taxon>Tracheophyta</taxon>
        <taxon>Spermatophyta</taxon>
        <taxon>Magnoliopsida</taxon>
        <taxon>Ranunculales</taxon>
        <taxon>Papaveraceae</taxon>
        <taxon>Papaveroideae</taxon>
        <taxon>Papaver</taxon>
    </lineage>
</organism>
<keyword evidence="1" id="KW-0812">Transmembrane</keyword>
<dbReference type="Proteomes" id="UP001177140">
    <property type="component" value="Unassembled WGS sequence"/>
</dbReference>
<protein>
    <submittedName>
        <fullName evidence="2">Uncharacterized protein</fullName>
    </submittedName>
</protein>